<proteinExistence type="inferred from homology"/>
<feature type="transmembrane region" description="Helical" evidence="7">
    <location>
        <begin position="127"/>
        <end position="150"/>
    </location>
</feature>
<evidence type="ECO:0000256" key="3">
    <source>
        <dbReference type="ARBA" id="ARBA00022475"/>
    </source>
</evidence>
<dbReference type="EMBL" id="FQXU01000007">
    <property type="protein sequence ID" value="SHI16978.1"/>
    <property type="molecule type" value="Genomic_DNA"/>
</dbReference>
<sequence length="393" mass="44340">MDKLNLVLVFLEGVISLFSPCVLPILPVYIGMLSNSSVDSLSRNFKFKNSILLKNTLFFILGISSTFFILGFSINKLSNIFITNKYLVEILGGVIIIFLGIFYMGYLKIPFLYREKRFNINHKTMNFYTAFLLGFFFSFGWTPCIGPMLASVLFLTAQSDSALFSGIVILIYSLGFTLPFLLIAIFYNKLFVYIDKVKLRINDIKKLGGVILLIVGFIMFFRGSNSLLEEQKGKINNSTSINENITKDTEDEEVQAPNFTLIDQYGKIHDLKSYKGKTVFLNFWATWCPPCREEMPNIESIYKEYGENKNEVVILGVAAPSLGNEGSTEDIIKFLKDNGYSFPVLFDNGGKVMNSYNISALPTTFIIDKDGNIKGYVPGAMDKETMKKIIGLE</sequence>
<dbReference type="InterPro" id="IPR017937">
    <property type="entry name" value="Thioredoxin_CS"/>
</dbReference>
<keyword evidence="6 7" id="KW-0472">Membrane</keyword>
<evidence type="ECO:0000256" key="2">
    <source>
        <dbReference type="ARBA" id="ARBA00006143"/>
    </source>
</evidence>
<evidence type="ECO:0000256" key="7">
    <source>
        <dbReference type="SAM" id="Phobius"/>
    </source>
</evidence>
<dbReference type="PANTHER" id="PTHR31272:SF4">
    <property type="entry name" value="CYTOCHROME C-TYPE BIOGENESIS PROTEIN HI_1454-RELATED"/>
    <property type="match status" value="1"/>
</dbReference>
<dbReference type="PANTHER" id="PTHR31272">
    <property type="entry name" value="CYTOCHROME C-TYPE BIOGENESIS PROTEIN HI_1454-RELATED"/>
    <property type="match status" value="1"/>
</dbReference>
<dbReference type="InterPro" id="IPR036249">
    <property type="entry name" value="Thioredoxin-like_sf"/>
</dbReference>
<evidence type="ECO:0000259" key="8">
    <source>
        <dbReference type="PROSITE" id="PS51352"/>
    </source>
</evidence>
<evidence type="ECO:0000313" key="9">
    <source>
        <dbReference type="EMBL" id="SHI16978.1"/>
    </source>
</evidence>
<dbReference type="InterPro" id="IPR051790">
    <property type="entry name" value="Cytochrome_c-biogenesis_DsbD"/>
</dbReference>
<dbReference type="PROSITE" id="PS00194">
    <property type="entry name" value="THIOREDOXIN_1"/>
    <property type="match status" value="1"/>
</dbReference>
<dbReference type="PROSITE" id="PS51352">
    <property type="entry name" value="THIOREDOXIN_2"/>
    <property type="match status" value="1"/>
</dbReference>
<name>A0A1M5YYT2_9CLOT</name>
<evidence type="ECO:0000256" key="1">
    <source>
        <dbReference type="ARBA" id="ARBA00004651"/>
    </source>
</evidence>
<feature type="transmembrane region" description="Helical" evidence="7">
    <location>
        <begin position="207"/>
        <end position="224"/>
    </location>
</feature>
<organism evidence="9 10">
    <name type="scientific">Clostridium intestinale DSM 6191</name>
    <dbReference type="NCBI Taxonomy" id="1121320"/>
    <lineage>
        <taxon>Bacteria</taxon>
        <taxon>Bacillati</taxon>
        <taxon>Bacillota</taxon>
        <taxon>Clostridia</taxon>
        <taxon>Eubacteriales</taxon>
        <taxon>Clostridiaceae</taxon>
        <taxon>Clostridium</taxon>
    </lineage>
</organism>
<dbReference type="AlphaFoldDB" id="A0A1M5YYT2"/>
<feature type="transmembrane region" description="Helical" evidence="7">
    <location>
        <begin position="51"/>
        <end position="74"/>
    </location>
</feature>
<dbReference type="GO" id="GO:0005886">
    <property type="term" value="C:plasma membrane"/>
    <property type="evidence" value="ECO:0007669"/>
    <property type="project" value="UniProtKB-SubCell"/>
</dbReference>
<gene>
    <name evidence="9" type="ORF">SAMN02745941_02335</name>
</gene>
<dbReference type="InterPro" id="IPR000866">
    <property type="entry name" value="AhpC/TSA"/>
</dbReference>
<feature type="transmembrane region" description="Helical" evidence="7">
    <location>
        <begin position="86"/>
        <end position="106"/>
    </location>
</feature>
<dbReference type="RefSeq" id="WP_073019649.1">
    <property type="nucleotide sequence ID" value="NZ_FQXU01000007.1"/>
</dbReference>
<dbReference type="Pfam" id="PF02683">
    <property type="entry name" value="DsbD_TM"/>
    <property type="match status" value="1"/>
</dbReference>
<keyword evidence="3" id="KW-1003">Cell membrane</keyword>
<dbReference type="GO" id="GO:0016209">
    <property type="term" value="F:antioxidant activity"/>
    <property type="evidence" value="ECO:0007669"/>
    <property type="project" value="InterPro"/>
</dbReference>
<accession>A0A1M5YYT2</accession>
<feature type="transmembrane region" description="Helical" evidence="7">
    <location>
        <begin position="6"/>
        <end position="30"/>
    </location>
</feature>
<dbReference type="InterPro" id="IPR013766">
    <property type="entry name" value="Thioredoxin_domain"/>
</dbReference>
<reference evidence="9 10" key="1">
    <citation type="submission" date="2016-11" db="EMBL/GenBank/DDBJ databases">
        <authorList>
            <person name="Jaros S."/>
            <person name="Januszkiewicz K."/>
            <person name="Wedrychowicz H."/>
        </authorList>
    </citation>
    <scope>NUCLEOTIDE SEQUENCE [LARGE SCALE GENOMIC DNA]</scope>
    <source>
        <strain evidence="9 10">DSM 6191</strain>
    </source>
</reference>
<dbReference type="GO" id="GO:0016491">
    <property type="term" value="F:oxidoreductase activity"/>
    <property type="evidence" value="ECO:0007669"/>
    <property type="project" value="InterPro"/>
</dbReference>
<dbReference type="SUPFAM" id="SSF52833">
    <property type="entry name" value="Thioredoxin-like"/>
    <property type="match status" value="1"/>
</dbReference>
<dbReference type="InterPro" id="IPR003834">
    <property type="entry name" value="Cyt_c_assmbl_TM_dom"/>
</dbReference>
<protein>
    <submittedName>
        <fullName evidence="9">Cytochrome c-type biogenesis protein</fullName>
    </submittedName>
</protein>
<comment type="subcellular location">
    <subcellularLocation>
        <location evidence="1">Cell membrane</location>
        <topology evidence="1">Multi-pass membrane protein</topology>
    </subcellularLocation>
</comment>
<evidence type="ECO:0000256" key="4">
    <source>
        <dbReference type="ARBA" id="ARBA00022692"/>
    </source>
</evidence>
<evidence type="ECO:0000256" key="5">
    <source>
        <dbReference type="ARBA" id="ARBA00022989"/>
    </source>
</evidence>
<keyword evidence="4 7" id="KW-0812">Transmembrane</keyword>
<dbReference type="Pfam" id="PF00578">
    <property type="entry name" value="AhpC-TSA"/>
    <property type="match status" value="1"/>
</dbReference>
<dbReference type="Proteomes" id="UP000184241">
    <property type="component" value="Unassembled WGS sequence"/>
</dbReference>
<feature type="domain" description="Thioredoxin" evidence="8">
    <location>
        <begin position="250"/>
        <end position="393"/>
    </location>
</feature>
<evidence type="ECO:0000313" key="10">
    <source>
        <dbReference type="Proteomes" id="UP000184241"/>
    </source>
</evidence>
<comment type="similarity">
    <text evidence="2">Belongs to the DsbD family.</text>
</comment>
<dbReference type="Gene3D" id="3.40.30.10">
    <property type="entry name" value="Glutaredoxin"/>
    <property type="match status" value="1"/>
</dbReference>
<keyword evidence="5 7" id="KW-1133">Transmembrane helix</keyword>
<dbReference type="GO" id="GO:0017004">
    <property type="term" value="P:cytochrome complex assembly"/>
    <property type="evidence" value="ECO:0007669"/>
    <property type="project" value="InterPro"/>
</dbReference>
<feature type="transmembrane region" description="Helical" evidence="7">
    <location>
        <begin position="162"/>
        <end position="187"/>
    </location>
</feature>
<dbReference type="CDD" id="cd02966">
    <property type="entry name" value="TlpA_like_family"/>
    <property type="match status" value="1"/>
</dbReference>
<evidence type="ECO:0000256" key="6">
    <source>
        <dbReference type="ARBA" id="ARBA00023136"/>
    </source>
</evidence>